<dbReference type="STRING" id="50429.A0A2B4SHF8"/>
<dbReference type="FunFam" id="1.10.340.70:FF:000004">
    <property type="entry name" value="Retrovirus-related Pol polyprotein from transposon 297-like Protein"/>
    <property type="match status" value="1"/>
</dbReference>
<dbReference type="GO" id="GO:0003676">
    <property type="term" value="F:nucleic acid binding"/>
    <property type="evidence" value="ECO:0007669"/>
    <property type="project" value="InterPro"/>
</dbReference>
<dbReference type="AlphaFoldDB" id="A0A2B4SHF8"/>
<accession>A0A2B4SHF8</accession>
<proteinExistence type="predicted"/>
<sequence>MIYRVESLAHIKEEISLHNGILFKSQRVIVPKAMRPEMLSRIHSSHQGIAACLRKAKDIVFWPGMNSEIKAVVERCPVCADFQAKNVKQPMQSHKIPDRPWSKVGTDLFSLSGKNYVTIVDYFSDFVEVDELEDTTSQAVIQVLKQQFSRHGIPDTVVSDNGSQFSSHEFHEFSLSWEFNHVTSSPHYAKANGKAESSVKAVKQLFKKAGRDGKDPWLALLDYRNTPTEGLGNSPAQRLMSRRTRTRLPTAASLLRPEVIPDSTEQLEWKRRKAKLYHDRSAKQLPELEIGQEVRIAPLQKNQTWKQATCVEKLSDRSYLVKSGDQTLRRNRQFLRPAEVPTAQEKQHNKDGTTEPSGNHKEVPTALTRFATPLSPKPVNSTPPSPAEQLSSTSSTLPASQKTRTRSIRLPSRFKDFDMKH</sequence>
<evidence type="ECO:0000313" key="4">
    <source>
        <dbReference type="Proteomes" id="UP000225706"/>
    </source>
</evidence>
<evidence type="ECO:0000256" key="1">
    <source>
        <dbReference type="SAM" id="MobiDB-lite"/>
    </source>
</evidence>
<comment type="caution">
    <text evidence="3">The sequence shown here is derived from an EMBL/GenBank/DDBJ whole genome shotgun (WGS) entry which is preliminary data.</text>
</comment>
<feature type="compositionally biased region" description="Basic and acidic residues" evidence="1">
    <location>
        <begin position="345"/>
        <end position="363"/>
    </location>
</feature>
<dbReference type="PANTHER" id="PTHR37984">
    <property type="entry name" value="PROTEIN CBG26694"/>
    <property type="match status" value="1"/>
</dbReference>
<dbReference type="Gene3D" id="1.10.340.70">
    <property type="match status" value="1"/>
</dbReference>
<protein>
    <submittedName>
        <fullName evidence="3">Uncharacterized protein K02A2.6</fullName>
    </submittedName>
</protein>
<dbReference type="InterPro" id="IPR041588">
    <property type="entry name" value="Integrase_H2C2"/>
</dbReference>
<feature type="domain" description="Integrase catalytic" evidence="2">
    <location>
        <begin position="96"/>
        <end position="257"/>
    </location>
</feature>
<dbReference type="Proteomes" id="UP000225706">
    <property type="component" value="Unassembled WGS sequence"/>
</dbReference>
<name>A0A2B4SHF8_STYPI</name>
<dbReference type="PROSITE" id="PS50994">
    <property type="entry name" value="INTEGRASE"/>
    <property type="match status" value="1"/>
</dbReference>
<evidence type="ECO:0000313" key="3">
    <source>
        <dbReference type="EMBL" id="PFX30114.1"/>
    </source>
</evidence>
<dbReference type="SUPFAM" id="SSF53098">
    <property type="entry name" value="Ribonuclease H-like"/>
    <property type="match status" value="1"/>
</dbReference>
<dbReference type="InterPro" id="IPR036397">
    <property type="entry name" value="RNaseH_sf"/>
</dbReference>
<dbReference type="FunFam" id="3.30.420.10:FF:000063">
    <property type="entry name" value="Retrovirus-related Pol polyprotein from transposon 297-like Protein"/>
    <property type="match status" value="1"/>
</dbReference>
<dbReference type="InterPro" id="IPR050951">
    <property type="entry name" value="Retrovirus_Pol_polyprotein"/>
</dbReference>
<feature type="region of interest" description="Disordered" evidence="1">
    <location>
        <begin position="330"/>
        <end position="421"/>
    </location>
</feature>
<dbReference type="PANTHER" id="PTHR37984:SF8">
    <property type="entry name" value="CCHC-TYPE DOMAIN-CONTAINING PROTEIN"/>
    <property type="match status" value="1"/>
</dbReference>
<dbReference type="GO" id="GO:0015074">
    <property type="term" value="P:DNA integration"/>
    <property type="evidence" value="ECO:0007669"/>
    <property type="project" value="InterPro"/>
</dbReference>
<dbReference type="InterPro" id="IPR012337">
    <property type="entry name" value="RNaseH-like_sf"/>
</dbReference>
<feature type="compositionally biased region" description="Polar residues" evidence="1">
    <location>
        <begin position="387"/>
        <end position="402"/>
    </location>
</feature>
<dbReference type="Gene3D" id="3.30.420.10">
    <property type="entry name" value="Ribonuclease H-like superfamily/Ribonuclease H"/>
    <property type="match status" value="1"/>
</dbReference>
<gene>
    <name evidence="3" type="primary">K02A2.6</name>
    <name evidence="3" type="ORF">AWC38_SpisGene5069</name>
</gene>
<dbReference type="EMBL" id="LSMT01000055">
    <property type="protein sequence ID" value="PFX30114.1"/>
    <property type="molecule type" value="Genomic_DNA"/>
</dbReference>
<reference evidence="4" key="1">
    <citation type="journal article" date="2017" name="bioRxiv">
        <title>Comparative analysis of the genomes of Stylophora pistillata and Acropora digitifera provides evidence for extensive differences between species of corals.</title>
        <authorList>
            <person name="Voolstra C.R."/>
            <person name="Li Y."/>
            <person name="Liew Y.J."/>
            <person name="Baumgarten S."/>
            <person name="Zoccola D."/>
            <person name="Flot J.-F."/>
            <person name="Tambutte S."/>
            <person name="Allemand D."/>
            <person name="Aranda M."/>
        </authorList>
    </citation>
    <scope>NUCLEOTIDE SEQUENCE [LARGE SCALE GENOMIC DNA]</scope>
</reference>
<dbReference type="InterPro" id="IPR001584">
    <property type="entry name" value="Integrase_cat-core"/>
</dbReference>
<dbReference type="Pfam" id="PF00665">
    <property type="entry name" value="rve"/>
    <property type="match status" value="1"/>
</dbReference>
<keyword evidence="4" id="KW-1185">Reference proteome</keyword>
<dbReference type="Pfam" id="PF17921">
    <property type="entry name" value="Integrase_H2C2"/>
    <property type="match status" value="1"/>
</dbReference>
<evidence type="ECO:0000259" key="2">
    <source>
        <dbReference type="PROSITE" id="PS50994"/>
    </source>
</evidence>
<organism evidence="3 4">
    <name type="scientific">Stylophora pistillata</name>
    <name type="common">Smooth cauliflower coral</name>
    <dbReference type="NCBI Taxonomy" id="50429"/>
    <lineage>
        <taxon>Eukaryota</taxon>
        <taxon>Metazoa</taxon>
        <taxon>Cnidaria</taxon>
        <taxon>Anthozoa</taxon>
        <taxon>Hexacorallia</taxon>
        <taxon>Scleractinia</taxon>
        <taxon>Astrocoeniina</taxon>
        <taxon>Pocilloporidae</taxon>
        <taxon>Stylophora</taxon>
    </lineage>
</organism>
<dbReference type="OrthoDB" id="5966261at2759"/>